<dbReference type="Pfam" id="PF00326">
    <property type="entry name" value="Peptidase_S9"/>
    <property type="match status" value="1"/>
</dbReference>
<dbReference type="GO" id="GO:0006508">
    <property type="term" value="P:proteolysis"/>
    <property type="evidence" value="ECO:0007669"/>
    <property type="project" value="InterPro"/>
</dbReference>
<dbReference type="AlphaFoldDB" id="A0A7W3IPN0"/>
<sequence>MRPDQLDLLTTLSSPTLHPSGERAVVAVTRPDLASNSYVGQLWEVPVTGDGPRRLTRGFRDTAPQYSPDGTMIGFLRATDAKAKPQLHVVAATGGEPVRLTDAPLGAGGFAWAPDGHRIAYTARVPEPGRYGTDPEIGDGEEAPRLITDLRYLGDGVGYVGDRRQQVFVVDVSELDAAPGPGDDVPESRQLSDAAADSVEVVWRPDGQRLALVSARHETRTTDLVVDAWTCASDGTDLQRVTDGALTVEKVAWSPDGATLWLLASDPGPSGLDFVGRHTGLWSVPADGSGRPTRHTDAETIDLGEIGTRLTVTADGVHVQRRTRGAVELLRIGADGEPTVVVGGPRIVTAHDVVGTGADAVVVATTLDAVTPGELVAVTSGEERVLTDFGAPLREGPGVRPLHERTVTADDGYPVHGWVVLPDGPGPHPVLLDIHGGPFAQYGWQVYDEAQVLAAAGYAVLLANPRGSAGYGQEHGRSIIGALGRRDADDLLDFLDGVLADPELALDSSRMGVLGGSYGGYMTAWLTAHPRAAGRFAAAVVERGFLDPVSFAGTSDIGWFFGDQLVGTDPEQLAAQSPMAALDRVETPTLVIHSERDFRCPLEQGQRWFHGLQKRGVPSELLIFPGESHGLTREGQPRHRRQRFDHLLRWWATHLPTEANRAE</sequence>
<dbReference type="PANTHER" id="PTHR42776:SF27">
    <property type="entry name" value="DIPEPTIDYL PEPTIDASE FAMILY MEMBER 6"/>
    <property type="match status" value="1"/>
</dbReference>
<keyword evidence="2" id="KW-0720">Serine protease</keyword>
<evidence type="ECO:0000259" key="3">
    <source>
        <dbReference type="Pfam" id="PF00326"/>
    </source>
</evidence>
<evidence type="ECO:0000313" key="5">
    <source>
        <dbReference type="Proteomes" id="UP000523079"/>
    </source>
</evidence>
<dbReference type="GO" id="GO:0004252">
    <property type="term" value="F:serine-type endopeptidase activity"/>
    <property type="evidence" value="ECO:0007669"/>
    <property type="project" value="TreeGrafter"/>
</dbReference>
<keyword evidence="1" id="KW-0378">Hydrolase</keyword>
<dbReference type="RefSeq" id="WP_182558512.1">
    <property type="nucleotide sequence ID" value="NZ_JACGWT010000001.1"/>
</dbReference>
<reference evidence="4 5" key="1">
    <citation type="submission" date="2020-07" db="EMBL/GenBank/DDBJ databases">
        <title>Sequencing the genomes of 1000 actinobacteria strains.</title>
        <authorList>
            <person name="Klenk H.-P."/>
        </authorList>
    </citation>
    <scope>NUCLEOTIDE SEQUENCE [LARGE SCALE GENOMIC DNA]</scope>
    <source>
        <strain evidence="4 5">DSM 100723</strain>
    </source>
</reference>
<dbReference type="Gene3D" id="2.120.10.30">
    <property type="entry name" value="TolB, C-terminal domain"/>
    <property type="match status" value="2"/>
</dbReference>
<dbReference type="InterPro" id="IPR001375">
    <property type="entry name" value="Peptidase_S9_cat"/>
</dbReference>
<name>A0A7W3IPN0_9ACTN</name>
<dbReference type="Pfam" id="PF07676">
    <property type="entry name" value="PD40"/>
    <property type="match status" value="1"/>
</dbReference>
<organism evidence="4 5">
    <name type="scientific">Microlunatus kandeliicorticis</name>
    <dbReference type="NCBI Taxonomy" id="1759536"/>
    <lineage>
        <taxon>Bacteria</taxon>
        <taxon>Bacillati</taxon>
        <taxon>Actinomycetota</taxon>
        <taxon>Actinomycetes</taxon>
        <taxon>Propionibacteriales</taxon>
        <taxon>Propionibacteriaceae</taxon>
        <taxon>Microlunatus</taxon>
    </lineage>
</organism>
<dbReference type="InterPro" id="IPR011659">
    <property type="entry name" value="WD40"/>
</dbReference>
<dbReference type="InterPro" id="IPR011042">
    <property type="entry name" value="6-blade_b-propeller_TolB-like"/>
</dbReference>
<keyword evidence="4" id="KW-0031">Aminopeptidase</keyword>
<keyword evidence="5" id="KW-1185">Reference proteome</keyword>
<dbReference type="GO" id="GO:0004177">
    <property type="term" value="F:aminopeptidase activity"/>
    <property type="evidence" value="ECO:0007669"/>
    <property type="project" value="UniProtKB-KW"/>
</dbReference>
<evidence type="ECO:0000256" key="1">
    <source>
        <dbReference type="ARBA" id="ARBA00022801"/>
    </source>
</evidence>
<feature type="domain" description="Peptidase S9 prolyl oligopeptidase catalytic" evidence="3">
    <location>
        <begin position="444"/>
        <end position="655"/>
    </location>
</feature>
<dbReference type="InterPro" id="IPR029058">
    <property type="entry name" value="AB_hydrolase_fold"/>
</dbReference>
<dbReference type="EMBL" id="JACGWT010000001">
    <property type="protein sequence ID" value="MBA8792936.1"/>
    <property type="molecule type" value="Genomic_DNA"/>
</dbReference>
<dbReference type="SUPFAM" id="SSF53474">
    <property type="entry name" value="alpha/beta-Hydrolases"/>
    <property type="match status" value="1"/>
</dbReference>
<proteinExistence type="predicted"/>
<dbReference type="Gene3D" id="3.40.50.1820">
    <property type="entry name" value="alpha/beta hydrolase"/>
    <property type="match status" value="1"/>
</dbReference>
<accession>A0A7W3IPN0</accession>
<dbReference type="Proteomes" id="UP000523079">
    <property type="component" value="Unassembled WGS sequence"/>
</dbReference>
<gene>
    <name evidence="4" type="ORF">FHX74_000530</name>
</gene>
<protein>
    <submittedName>
        <fullName evidence="4">Dipeptidyl aminopeptidase/acylaminoacyl peptidase</fullName>
    </submittedName>
</protein>
<keyword evidence="4" id="KW-0645">Protease</keyword>
<evidence type="ECO:0000313" key="4">
    <source>
        <dbReference type="EMBL" id="MBA8792936.1"/>
    </source>
</evidence>
<comment type="caution">
    <text evidence="4">The sequence shown here is derived from an EMBL/GenBank/DDBJ whole genome shotgun (WGS) entry which is preliminary data.</text>
</comment>
<evidence type="ECO:0000256" key="2">
    <source>
        <dbReference type="ARBA" id="ARBA00022825"/>
    </source>
</evidence>
<dbReference type="SUPFAM" id="SSF82171">
    <property type="entry name" value="DPP6 N-terminal domain-like"/>
    <property type="match status" value="1"/>
</dbReference>
<dbReference type="PANTHER" id="PTHR42776">
    <property type="entry name" value="SERINE PEPTIDASE S9 FAMILY MEMBER"/>
    <property type="match status" value="1"/>
</dbReference>